<evidence type="ECO:0000313" key="3">
    <source>
        <dbReference type="Proteomes" id="UP000235371"/>
    </source>
</evidence>
<accession>A0A2J6TDC6</accession>
<proteinExistence type="predicted"/>
<evidence type="ECO:0000256" key="1">
    <source>
        <dbReference type="SAM" id="SignalP"/>
    </source>
</evidence>
<gene>
    <name evidence="2" type="ORF">K444DRAFT_385447</name>
</gene>
<feature type="signal peptide" evidence="1">
    <location>
        <begin position="1"/>
        <end position="22"/>
    </location>
</feature>
<dbReference type="AlphaFoldDB" id="A0A2J6TDC6"/>
<name>A0A2J6TDC6_9HELO</name>
<reference evidence="2 3" key="1">
    <citation type="submission" date="2016-04" db="EMBL/GenBank/DDBJ databases">
        <title>A degradative enzymes factory behind the ericoid mycorrhizal symbiosis.</title>
        <authorList>
            <consortium name="DOE Joint Genome Institute"/>
            <person name="Martino E."/>
            <person name="Morin E."/>
            <person name="Grelet G."/>
            <person name="Kuo A."/>
            <person name="Kohler A."/>
            <person name="Daghino S."/>
            <person name="Barry K."/>
            <person name="Choi C."/>
            <person name="Cichocki N."/>
            <person name="Clum A."/>
            <person name="Copeland A."/>
            <person name="Hainaut M."/>
            <person name="Haridas S."/>
            <person name="Labutti K."/>
            <person name="Lindquist E."/>
            <person name="Lipzen A."/>
            <person name="Khouja H.-R."/>
            <person name="Murat C."/>
            <person name="Ohm R."/>
            <person name="Olson A."/>
            <person name="Spatafora J."/>
            <person name="Veneault-Fourrey C."/>
            <person name="Henrissat B."/>
            <person name="Grigoriev I."/>
            <person name="Martin F."/>
            <person name="Perotto S."/>
        </authorList>
    </citation>
    <scope>NUCLEOTIDE SEQUENCE [LARGE SCALE GENOMIC DNA]</scope>
    <source>
        <strain evidence="2 3">E</strain>
    </source>
</reference>
<dbReference type="GeneID" id="36580461"/>
<evidence type="ECO:0000313" key="2">
    <source>
        <dbReference type="EMBL" id="PMD61036.1"/>
    </source>
</evidence>
<feature type="chain" id="PRO_5014402886" evidence="1">
    <location>
        <begin position="23"/>
        <end position="146"/>
    </location>
</feature>
<dbReference type="RefSeq" id="XP_024737940.1">
    <property type="nucleotide sequence ID" value="XM_024872380.1"/>
</dbReference>
<dbReference type="OrthoDB" id="3491096at2759"/>
<protein>
    <submittedName>
        <fullName evidence="2">Uncharacterized protein</fullName>
    </submittedName>
</protein>
<sequence length="146" mass="15847">MVSFTALASAVSMGLLATTASAAPAIGERDPVPQPPPTWSVIDLSLYKTLQAGSQNQCWWWVDQGHPPPSEFVPNTPSGTHSACHKSDFYNLKIDHIATGYNCQVKVYSDDSCATGGYTITYPTVGDCQYPSGSLVNFYSWEVFCQ</sequence>
<keyword evidence="1" id="KW-0732">Signal</keyword>
<organism evidence="2 3">
    <name type="scientific">Hyaloscypha bicolor E</name>
    <dbReference type="NCBI Taxonomy" id="1095630"/>
    <lineage>
        <taxon>Eukaryota</taxon>
        <taxon>Fungi</taxon>
        <taxon>Dikarya</taxon>
        <taxon>Ascomycota</taxon>
        <taxon>Pezizomycotina</taxon>
        <taxon>Leotiomycetes</taxon>
        <taxon>Helotiales</taxon>
        <taxon>Hyaloscyphaceae</taxon>
        <taxon>Hyaloscypha</taxon>
        <taxon>Hyaloscypha bicolor</taxon>
    </lineage>
</organism>
<keyword evidence="3" id="KW-1185">Reference proteome</keyword>
<dbReference type="EMBL" id="KZ613787">
    <property type="protein sequence ID" value="PMD61036.1"/>
    <property type="molecule type" value="Genomic_DNA"/>
</dbReference>
<dbReference type="Proteomes" id="UP000235371">
    <property type="component" value="Unassembled WGS sequence"/>
</dbReference>
<dbReference type="InParanoid" id="A0A2J6TDC6"/>